<reference evidence="1" key="2">
    <citation type="journal article" date="2015" name="Fish Shellfish Immunol.">
        <title>Early steps in the European eel (Anguilla anguilla)-Vibrio vulnificus interaction in the gills: Role of the RtxA13 toxin.</title>
        <authorList>
            <person name="Callol A."/>
            <person name="Pajuelo D."/>
            <person name="Ebbesson L."/>
            <person name="Teles M."/>
            <person name="MacKenzie S."/>
            <person name="Amaro C."/>
        </authorList>
    </citation>
    <scope>NUCLEOTIDE SEQUENCE</scope>
</reference>
<organism evidence="1">
    <name type="scientific">Anguilla anguilla</name>
    <name type="common">European freshwater eel</name>
    <name type="synonym">Muraena anguilla</name>
    <dbReference type="NCBI Taxonomy" id="7936"/>
    <lineage>
        <taxon>Eukaryota</taxon>
        <taxon>Metazoa</taxon>
        <taxon>Chordata</taxon>
        <taxon>Craniata</taxon>
        <taxon>Vertebrata</taxon>
        <taxon>Euteleostomi</taxon>
        <taxon>Actinopterygii</taxon>
        <taxon>Neopterygii</taxon>
        <taxon>Teleostei</taxon>
        <taxon>Anguilliformes</taxon>
        <taxon>Anguillidae</taxon>
        <taxon>Anguilla</taxon>
    </lineage>
</organism>
<sequence>MVFIAIPLNFKTLINGGGAPIMVRNTKVQLHFRRCWLAAHPTNPVIFILCARVDHQC</sequence>
<proteinExistence type="predicted"/>
<reference evidence="1" key="1">
    <citation type="submission" date="2014-11" db="EMBL/GenBank/DDBJ databases">
        <authorList>
            <person name="Amaro Gonzalez C."/>
        </authorList>
    </citation>
    <scope>NUCLEOTIDE SEQUENCE</scope>
</reference>
<accession>A0A0E9Q4P3</accession>
<protein>
    <submittedName>
        <fullName evidence="1">Uncharacterized protein</fullName>
    </submittedName>
</protein>
<dbReference type="EMBL" id="GBXM01097282">
    <property type="protein sequence ID" value="JAH11295.1"/>
    <property type="molecule type" value="Transcribed_RNA"/>
</dbReference>
<evidence type="ECO:0000313" key="1">
    <source>
        <dbReference type="EMBL" id="JAH11295.1"/>
    </source>
</evidence>
<dbReference type="AlphaFoldDB" id="A0A0E9Q4P3"/>
<name>A0A0E9Q4P3_ANGAN</name>